<evidence type="ECO:0000313" key="2">
    <source>
        <dbReference type="Proteomes" id="UP000232638"/>
    </source>
</evidence>
<organism evidence="1 2">
    <name type="scientific">Candidatus Thiodictyon syntrophicum</name>
    <dbReference type="NCBI Taxonomy" id="1166950"/>
    <lineage>
        <taxon>Bacteria</taxon>
        <taxon>Pseudomonadati</taxon>
        <taxon>Pseudomonadota</taxon>
        <taxon>Gammaproteobacteria</taxon>
        <taxon>Chromatiales</taxon>
        <taxon>Chromatiaceae</taxon>
        <taxon>Thiodictyon</taxon>
    </lineage>
</organism>
<dbReference type="Proteomes" id="UP000232638">
    <property type="component" value="Chromosome"/>
</dbReference>
<reference evidence="1 2" key="1">
    <citation type="submission" date="2017-03" db="EMBL/GenBank/DDBJ databases">
        <title>Complete genome sequence of Candidatus 'Thiodictyon syntrophicum' sp. nov. strain Cad16T, a photolithoautotroph purple sulfur bacterium isolated from an alpine meromictic lake.</title>
        <authorList>
            <person name="Luedin S.M."/>
            <person name="Pothier J.F."/>
            <person name="Danza F."/>
            <person name="Storelli N."/>
            <person name="Wittwer M."/>
            <person name="Tonolla M."/>
        </authorList>
    </citation>
    <scope>NUCLEOTIDE SEQUENCE [LARGE SCALE GENOMIC DNA]</scope>
    <source>
        <strain evidence="1 2">Cad16T</strain>
    </source>
</reference>
<dbReference type="EMBL" id="CP020370">
    <property type="protein sequence ID" value="AUB83780.1"/>
    <property type="molecule type" value="Genomic_DNA"/>
</dbReference>
<name>A0A2K8UDX6_9GAMM</name>
<keyword evidence="2" id="KW-1185">Reference proteome</keyword>
<dbReference type="Gene3D" id="3.40.50.150">
    <property type="entry name" value="Vaccinia Virus protein VP39"/>
    <property type="match status" value="1"/>
</dbReference>
<proteinExistence type="predicted"/>
<dbReference type="Pfam" id="PF13489">
    <property type="entry name" value="Methyltransf_23"/>
    <property type="match status" value="1"/>
</dbReference>
<dbReference type="OrthoDB" id="5885776at2"/>
<sequence length="246" mass="27199">MPTHATPPRLLADQQTEAFDVEYVIPQLWALIEPYLAARLGGPSRFLDIGGGNGVFTDRVMDAFPQSEGVIVEPSQTLRERNLPRPSKTLVPGTFQAAAFDPERRFDVIFFNWVLHHFVADTYGQTQGLQLQGLMDARNLLTADGIVVVFENYYPGLLIDDLPSRIIYTLTASRLLKAFTQRLGANTAGVGVCFHSRTAWLRKVAQAGLQVEGTHPGYHYGTLSPTKRLLLHMGQAQVGAIIARRA</sequence>
<dbReference type="SUPFAM" id="SSF53335">
    <property type="entry name" value="S-adenosyl-L-methionine-dependent methyltransferases"/>
    <property type="match status" value="1"/>
</dbReference>
<evidence type="ECO:0000313" key="1">
    <source>
        <dbReference type="EMBL" id="AUB83780.1"/>
    </source>
</evidence>
<gene>
    <name evidence="1" type="ORF">THSYN_24370</name>
</gene>
<accession>A0A2K8UDX6</accession>
<dbReference type="KEGG" id="tsy:THSYN_24370"/>
<dbReference type="InterPro" id="IPR029063">
    <property type="entry name" value="SAM-dependent_MTases_sf"/>
</dbReference>
<dbReference type="RefSeq" id="WP_100921457.1">
    <property type="nucleotide sequence ID" value="NZ_CP020370.1"/>
</dbReference>
<dbReference type="CDD" id="cd02440">
    <property type="entry name" value="AdoMet_MTases"/>
    <property type="match status" value="1"/>
</dbReference>
<dbReference type="AlphaFoldDB" id="A0A2K8UDX6"/>
<evidence type="ECO:0008006" key="3">
    <source>
        <dbReference type="Google" id="ProtNLM"/>
    </source>
</evidence>
<protein>
    <recommendedName>
        <fullName evidence="3">Methyltransferase type 11 domain-containing protein</fullName>
    </recommendedName>
</protein>